<feature type="domain" description="SH3b" evidence="3">
    <location>
        <begin position="20"/>
        <end position="85"/>
    </location>
</feature>
<comment type="caution">
    <text evidence="4">The sequence shown here is derived from an EMBL/GenBank/DDBJ whole genome shotgun (WGS) entry which is preliminary data.</text>
</comment>
<proteinExistence type="predicted"/>
<accession>A0ABU0W6Q0</accession>
<feature type="transmembrane region" description="Helical" evidence="2">
    <location>
        <begin position="190"/>
        <end position="210"/>
    </location>
</feature>
<keyword evidence="5" id="KW-1185">Reference proteome</keyword>
<feature type="coiled-coil region" evidence="1">
    <location>
        <begin position="91"/>
        <end position="132"/>
    </location>
</feature>
<dbReference type="Pfam" id="PF08239">
    <property type="entry name" value="SH3_3"/>
    <property type="match status" value="1"/>
</dbReference>
<keyword evidence="2" id="KW-0472">Membrane</keyword>
<evidence type="ECO:0000256" key="1">
    <source>
        <dbReference type="SAM" id="Coils"/>
    </source>
</evidence>
<dbReference type="Proteomes" id="UP001239019">
    <property type="component" value="Unassembled WGS sequence"/>
</dbReference>
<reference evidence="4 5" key="1">
    <citation type="submission" date="2023-08" db="EMBL/GenBank/DDBJ databases">
        <title>Whole-genome sequencing of halo(alkali)philic microorganisms from hypersaline lakes.</title>
        <authorList>
            <person name="Sorokin D.Y."/>
            <person name="Abbas B."/>
            <person name="Merkel A.Y."/>
        </authorList>
    </citation>
    <scope>NUCLEOTIDE SEQUENCE [LARGE SCALE GENOMIC DNA]</scope>
    <source>
        <strain evidence="4 5">AB-CW4</strain>
    </source>
</reference>
<evidence type="ECO:0000259" key="3">
    <source>
        <dbReference type="PROSITE" id="PS51781"/>
    </source>
</evidence>
<dbReference type="Gene3D" id="2.30.30.40">
    <property type="entry name" value="SH3 Domains"/>
    <property type="match status" value="1"/>
</dbReference>
<dbReference type="PROSITE" id="PS51781">
    <property type="entry name" value="SH3B"/>
    <property type="match status" value="1"/>
</dbReference>
<sequence>MKRIRLLILGLLLSPALLLAEPAWVIDRLYLSLYPEPDSSTQRITLLESGDELERLGEVQNGFAQVETANGTVGWVNQDFLVNSLPARVRIDDVERERDSLRNQLANREGAISTLEARVAELEAELGQAVDALATSPVLDEEIETAVEPDAADAETDPVLEEAATAESAPVEAATPPGDVGLVMGWREGLLAGGLLLIALFLSGLFGFILRERQIRNRLGGLSL</sequence>
<dbReference type="InterPro" id="IPR003646">
    <property type="entry name" value="SH3-like_bac-type"/>
</dbReference>
<dbReference type="RefSeq" id="WP_306728210.1">
    <property type="nucleotide sequence ID" value="NZ_JAVDDT010000004.1"/>
</dbReference>
<dbReference type="EMBL" id="JAVDDT010000004">
    <property type="protein sequence ID" value="MDQ2069710.1"/>
    <property type="molecule type" value="Genomic_DNA"/>
</dbReference>
<protein>
    <submittedName>
        <fullName evidence="4">SH3 domain-containing protein</fullName>
    </submittedName>
</protein>
<organism evidence="4 5">
    <name type="scientific">Natronospira bacteriovora</name>
    <dbReference type="NCBI Taxonomy" id="3069753"/>
    <lineage>
        <taxon>Bacteria</taxon>
        <taxon>Pseudomonadati</taxon>
        <taxon>Pseudomonadota</taxon>
        <taxon>Gammaproteobacteria</taxon>
        <taxon>Natronospirales</taxon>
        <taxon>Natronospiraceae</taxon>
        <taxon>Natronospira</taxon>
    </lineage>
</organism>
<keyword evidence="1" id="KW-0175">Coiled coil</keyword>
<keyword evidence="2" id="KW-0812">Transmembrane</keyword>
<name>A0ABU0W6Q0_9GAMM</name>
<evidence type="ECO:0000313" key="4">
    <source>
        <dbReference type="EMBL" id="MDQ2069710.1"/>
    </source>
</evidence>
<evidence type="ECO:0000313" key="5">
    <source>
        <dbReference type="Proteomes" id="UP001239019"/>
    </source>
</evidence>
<evidence type="ECO:0000256" key="2">
    <source>
        <dbReference type="SAM" id="Phobius"/>
    </source>
</evidence>
<keyword evidence="2" id="KW-1133">Transmembrane helix</keyword>
<gene>
    <name evidence="4" type="ORF">RBH19_07485</name>
</gene>